<evidence type="ECO:0000313" key="2">
    <source>
        <dbReference type="Proteomes" id="UP000199441"/>
    </source>
</evidence>
<evidence type="ECO:0008006" key="3">
    <source>
        <dbReference type="Google" id="ProtNLM"/>
    </source>
</evidence>
<dbReference type="OrthoDB" id="1453400at2"/>
<gene>
    <name evidence="1" type="ORF">SAMN04488001_0676</name>
</gene>
<dbReference type="Proteomes" id="UP000199441">
    <property type="component" value="Unassembled WGS sequence"/>
</dbReference>
<reference evidence="2" key="1">
    <citation type="submission" date="2016-10" db="EMBL/GenBank/DDBJ databases">
        <authorList>
            <person name="Varghese N."/>
            <person name="Submissions S."/>
        </authorList>
    </citation>
    <scope>NUCLEOTIDE SEQUENCE [LARGE SCALE GENOMIC DNA]</scope>
    <source>
        <strain evidence="2">DSM 26922</strain>
    </source>
</reference>
<dbReference type="RefSeq" id="WP_089944404.1">
    <property type="nucleotide sequence ID" value="NZ_FNOI01000001.1"/>
</dbReference>
<dbReference type="Gene3D" id="3.30.70.100">
    <property type="match status" value="1"/>
</dbReference>
<accession>A0A1H2S2M3</accession>
<organism evidence="1 2">
    <name type="scientific">Litoreibacter albidus</name>
    <dbReference type="NCBI Taxonomy" id="670155"/>
    <lineage>
        <taxon>Bacteria</taxon>
        <taxon>Pseudomonadati</taxon>
        <taxon>Pseudomonadota</taxon>
        <taxon>Alphaproteobacteria</taxon>
        <taxon>Rhodobacterales</taxon>
        <taxon>Roseobacteraceae</taxon>
        <taxon>Litoreibacter</taxon>
    </lineage>
</organism>
<name>A0A1H2S2M3_9RHOB</name>
<dbReference type="AlphaFoldDB" id="A0A1H2S2M3"/>
<keyword evidence="2" id="KW-1185">Reference proteome</keyword>
<evidence type="ECO:0000313" key="1">
    <source>
        <dbReference type="EMBL" id="SDW25815.1"/>
    </source>
</evidence>
<dbReference type="EMBL" id="FNOI01000001">
    <property type="protein sequence ID" value="SDW25815.1"/>
    <property type="molecule type" value="Genomic_DNA"/>
</dbReference>
<dbReference type="InterPro" id="IPR011008">
    <property type="entry name" value="Dimeric_a/b-barrel"/>
</dbReference>
<dbReference type="SUPFAM" id="SSF54909">
    <property type="entry name" value="Dimeric alpha+beta barrel"/>
    <property type="match status" value="1"/>
</dbReference>
<protein>
    <recommendedName>
        <fullName evidence="3">Antibiotic biosynthesis monooxygenase</fullName>
    </recommendedName>
</protein>
<dbReference type="STRING" id="670155.SAMN04488001_0676"/>
<proteinExistence type="predicted"/>
<sequence>MTQNAQPQVAEIVTFALKDGTDEGAFLAVLRATQSWVDDLPGFLGRHVTRGPDGRWTDHILWADAASAKNAQTSFNQQDFAPDMGEALNHETLEMRHETVFMAAP</sequence>